<keyword evidence="2 3" id="KW-0067">ATP-binding</keyword>
<dbReference type="InterPro" id="IPR014729">
    <property type="entry name" value="Rossmann-like_a/b/a_fold"/>
</dbReference>
<dbReference type="SUPFAM" id="SSF52374">
    <property type="entry name" value="Nucleotidylyl transferase"/>
    <property type="match status" value="1"/>
</dbReference>
<keyword evidence="6" id="KW-1185">Reference proteome</keyword>
<reference evidence="5" key="1">
    <citation type="journal article" date="2015" name="Genome Announc.">
        <title>Draft Genome Sequence of Anaerolineae Strain TC1, a Novel Isolate from a Methanogenic Wastewater Treatment System.</title>
        <authorList>
            <person name="Matsuura N."/>
            <person name="Tourlousse D.M."/>
            <person name="Sun L."/>
            <person name="Toyonaga M."/>
            <person name="Kuroda K."/>
            <person name="Ohashi A."/>
            <person name="Cruz R."/>
            <person name="Yamaguchi T."/>
            <person name="Sekiguchi Y."/>
        </authorList>
    </citation>
    <scope>NUCLEOTIDE SEQUENCE [LARGE SCALE GENOMIC DNA]</scope>
    <source>
        <strain evidence="5">TC1</strain>
    </source>
</reference>
<dbReference type="AlphaFoldDB" id="A0A0S7BLK8"/>
<dbReference type="EMBL" id="DF968181">
    <property type="protein sequence ID" value="GAP41197.1"/>
    <property type="molecule type" value="Genomic_DNA"/>
</dbReference>
<sequence>MNEYPFELRKISLNGKSRQQLVTFLESFHLNFDDDVQEAIGIFISAQNSKTESSQQFGENDLIACGGCSGHVIKCIAIREEFQNTGLLSKIISYFYSRMKKSGIQNILIYTKPEQSEKFINLGFNAIVKTENVALLESESDGISRYVEKIRERLPAEINEFGCIVMNANPFTNGHQYLVDTASRQCRHLLIFPVKEDRSVFPYDVRLQLIKENIRPYENISLLDGSDYIISAASFPTYFLKENSDISRIQAELDLTLFGSRIAAPLRITQRFVGTEPYDLMTAGYNAQMKKILPMYGVQPIIIPRLEIEGKAVSASQIRKMLYENDFSSIEKFVPPATYHFLISDEAIPIIQKIKQKML</sequence>
<dbReference type="InterPro" id="IPR004821">
    <property type="entry name" value="Cyt_trans-like"/>
</dbReference>
<organism evidence="5">
    <name type="scientific">Flexilinea flocculi</name>
    <dbReference type="NCBI Taxonomy" id="1678840"/>
    <lineage>
        <taxon>Bacteria</taxon>
        <taxon>Bacillati</taxon>
        <taxon>Chloroflexota</taxon>
        <taxon>Anaerolineae</taxon>
        <taxon>Anaerolineales</taxon>
        <taxon>Anaerolineaceae</taxon>
        <taxon>Flexilinea</taxon>
    </lineage>
</organism>
<comment type="function">
    <text evidence="3">Acetylation of prosthetic group (2-(5''-phosphoribosyl)-3'-dephosphocoenzyme-A) of the gamma subunit of citrate lyase.</text>
</comment>
<evidence type="ECO:0000256" key="1">
    <source>
        <dbReference type="ARBA" id="ARBA00022741"/>
    </source>
</evidence>
<dbReference type="InterPro" id="IPR005216">
    <property type="entry name" value="Citrate_lyase_ligase"/>
</dbReference>
<dbReference type="EC" id="6.2.1.22" evidence="3"/>
<dbReference type="STRING" id="1678840.ATC1_131181"/>
<feature type="domain" description="Citrate lyase ligase C-terminal" evidence="4">
    <location>
        <begin position="161"/>
        <end position="342"/>
    </location>
</feature>
<dbReference type="Proteomes" id="UP000053370">
    <property type="component" value="Unassembled WGS sequence"/>
</dbReference>
<dbReference type="GO" id="GO:0008771">
    <property type="term" value="F:[citrate (pro-3S)-lyase] ligase activity"/>
    <property type="evidence" value="ECO:0007669"/>
    <property type="project" value="UniProtKB-EC"/>
</dbReference>
<keyword evidence="3 5" id="KW-0436">Ligase</keyword>
<dbReference type="PANTHER" id="PTHR40599:SF1">
    <property type="entry name" value="[CITRATE [PRO-3S]-LYASE] LIGASE"/>
    <property type="match status" value="1"/>
</dbReference>
<protein>
    <recommendedName>
        <fullName evidence="3">[Citrate [pro-3S]-lyase] ligase</fullName>
        <ecNumber evidence="3">6.2.1.22</ecNumber>
    </recommendedName>
</protein>
<dbReference type="InterPro" id="IPR013166">
    <property type="entry name" value="Citrate_lyase_ligase_C"/>
</dbReference>
<dbReference type="NCBIfam" id="TIGR00125">
    <property type="entry name" value="cyt_tran_rel"/>
    <property type="match status" value="1"/>
</dbReference>
<evidence type="ECO:0000313" key="6">
    <source>
        <dbReference type="Proteomes" id="UP000053370"/>
    </source>
</evidence>
<dbReference type="Gene3D" id="3.40.50.620">
    <property type="entry name" value="HUPs"/>
    <property type="match status" value="1"/>
</dbReference>
<evidence type="ECO:0000256" key="2">
    <source>
        <dbReference type="ARBA" id="ARBA00022840"/>
    </source>
</evidence>
<dbReference type="PIRSF" id="PIRSF005751">
    <property type="entry name" value="Acet_citr_lig"/>
    <property type="match status" value="1"/>
</dbReference>
<evidence type="ECO:0000259" key="4">
    <source>
        <dbReference type="SMART" id="SM00764"/>
    </source>
</evidence>
<name>A0A0S7BLK8_9CHLR</name>
<dbReference type="OrthoDB" id="9779753at2"/>
<comment type="catalytic activity">
    <reaction evidence="3">
        <text>holo-[citrate lyase ACP] + acetate + ATP = acetyl-[citrate lyase ACP] + AMP + diphosphate</text>
        <dbReference type="Rhea" id="RHEA:23788"/>
        <dbReference type="Rhea" id="RHEA-COMP:10158"/>
        <dbReference type="Rhea" id="RHEA-COMP:13710"/>
        <dbReference type="ChEBI" id="CHEBI:30089"/>
        <dbReference type="ChEBI" id="CHEBI:30616"/>
        <dbReference type="ChEBI" id="CHEBI:33019"/>
        <dbReference type="ChEBI" id="CHEBI:82683"/>
        <dbReference type="ChEBI" id="CHEBI:137976"/>
        <dbReference type="ChEBI" id="CHEBI:456215"/>
        <dbReference type="EC" id="6.2.1.22"/>
    </reaction>
</comment>
<dbReference type="PANTHER" id="PTHR40599">
    <property type="entry name" value="[CITRATE [PRO-3S]-LYASE] LIGASE"/>
    <property type="match status" value="1"/>
</dbReference>
<gene>
    <name evidence="5" type="ORF">ATC1_131181</name>
</gene>
<evidence type="ECO:0000313" key="5">
    <source>
        <dbReference type="EMBL" id="GAP41197.1"/>
    </source>
</evidence>
<accession>A0A0S7BLK8</accession>
<proteinExistence type="predicted"/>
<dbReference type="Pfam" id="PF08218">
    <property type="entry name" value="Citrate_ly_lig"/>
    <property type="match status" value="1"/>
</dbReference>
<dbReference type="GO" id="GO:0016829">
    <property type="term" value="F:lyase activity"/>
    <property type="evidence" value="ECO:0007669"/>
    <property type="project" value="UniProtKB-KW"/>
</dbReference>
<dbReference type="NCBIfam" id="TIGR00124">
    <property type="entry name" value="cit_ly_ligase"/>
    <property type="match status" value="1"/>
</dbReference>
<evidence type="ECO:0000256" key="3">
    <source>
        <dbReference type="PIRNR" id="PIRNR005751"/>
    </source>
</evidence>
<keyword evidence="1 3" id="KW-0547">Nucleotide-binding</keyword>
<dbReference type="PATRIC" id="fig|1678840.3.peg.2619"/>
<dbReference type="GO" id="GO:0005524">
    <property type="term" value="F:ATP binding"/>
    <property type="evidence" value="ECO:0007669"/>
    <property type="project" value="UniProtKB-UniRule"/>
</dbReference>
<dbReference type="SMART" id="SM00764">
    <property type="entry name" value="Citrate_ly_lig"/>
    <property type="match status" value="1"/>
</dbReference>
<keyword evidence="5" id="KW-0456">Lyase</keyword>